<feature type="transmembrane region" description="Helical" evidence="1">
    <location>
        <begin position="81"/>
        <end position="100"/>
    </location>
</feature>
<protein>
    <recommendedName>
        <fullName evidence="4">Transmembrane protein</fullName>
    </recommendedName>
</protein>
<feature type="non-terminal residue" evidence="2">
    <location>
        <position position="203"/>
    </location>
</feature>
<proteinExistence type="predicted"/>
<keyword evidence="1" id="KW-0472">Membrane</keyword>
<reference evidence="2" key="1">
    <citation type="submission" date="2020-04" db="EMBL/GenBank/DDBJ databases">
        <title>Hybrid Assembly of Korean Phytophthora infestans isolates.</title>
        <authorList>
            <person name="Prokchorchik M."/>
            <person name="Lee Y."/>
            <person name="Seo J."/>
            <person name="Cho J.-H."/>
            <person name="Park Y.-E."/>
            <person name="Jang D.-C."/>
            <person name="Im J.-S."/>
            <person name="Choi J.-G."/>
            <person name="Park H.-J."/>
            <person name="Lee G.-B."/>
            <person name="Lee Y.-G."/>
            <person name="Hong S.-Y."/>
            <person name="Cho K."/>
            <person name="Sohn K.H."/>
        </authorList>
    </citation>
    <scope>NUCLEOTIDE SEQUENCE</scope>
    <source>
        <strain evidence="2">KR_1_A1</strain>
    </source>
</reference>
<accession>A0A833VYW0</accession>
<dbReference type="Proteomes" id="UP000602510">
    <property type="component" value="Unassembled WGS sequence"/>
</dbReference>
<evidence type="ECO:0000313" key="3">
    <source>
        <dbReference type="Proteomes" id="UP000602510"/>
    </source>
</evidence>
<dbReference type="EMBL" id="WSZM01000356">
    <property type="protein sequence ID" value="KAF4034669.1"/>
    <property type="molecule type" value="Genomic_DNA"/>
</dbReference>
<sequence length="203" mass="22958">MESPTKSEKLVQEDPLEIGRDGMPPEIWEDMVKHEKFIYFSLIRVPTPGLDFSFLTTLCTAWPMVLGQGLQMSTRPRTRGYCIFMVMAILIMVFSAINFSNQKTGAILVLVCFGCIGFGNSLSEATYYVCRVVSHREIHEWGADRQHLRRILNITVATVLRLAVGGVNQTSSSTKLSFYLFFSLLVIVLICAILLYRYLESTV</sequence>
<feature type="transmembrane region" description="Helical" evidence="1">
    <location>
        <begin position="106"/>
        <end position="130"/>
    </location>
</feature>
<evidence type="ECO:0000256" key="1">
    <source>
        <dbReference type="SAM" id="Phobius"/>
    </source>
</evidence>
<comment type="caution">
    <text evidence="2">The sequence shown here is derived from an EMBL/GenBank/DDBJ whole genome shotgun (WGS) entry which is preliminary data.</text>
</comment>
<feature type="transmembrane region" description="Helical" evidence="1">
    <location>
        <begin position="151"/>
        <end position="170"/>
    </location>
</feature>
<name>A0A833VYW0_PHYIN</name>
<evidence type="ECO:0008006" key="4">
    <source>
        <dbReference type="Google" id="ProtNLM"/>
    </source>
</evidence>
<gene>
    <name evidence="2" type="ORF">GN244_ATG13413</name>
</gene>
<dbReference type="AlphaFoldDB" id="A0A833VYW0"/>
<evidence type="ECO:0000313" key="2">
    <source>
        <dbReference type="EMBL" id="KAF4034669.1"/>
    </source>
</evidence>
<keyword evidence="1" id="KW-1133">Transmembrane helix</keyword>
<keyword evidence="3" id="KW-1185">Reference proteome</keyword>
<feature type="transmembrane region" description="Helical" evidence="1">
    <location>
        <begin position="176"/>
        <end position="199"/>
    </location>
</feature>
<keyword evidence="1" id="KW-0812">Transmembrane</keyword>
<organism evidence="2 3">
    <name type="scientific">Phytophthora infestans</name>
    <name type="common">Potato late blight agent</name>
    <name type="synonym">Botrytis infestans</name>
    <dbReference type="NCBI Taxonomy" id="4787"/>
    <lineage>
        <taxon>Eukaryota</taxon>
        <taxon>Sar</taxon>
        <taxon>Stramenopiles</taxon>
        <taxon>Oomycota</taxon>
        <taxon>Peronosporomycetes</taxon>
        <taxon>Peronosporales</taxon>
        <taxon>Peronosporaceae</taxon>
        <taxon>Phytophthora</taxon>
    </lineage>
</organism>